<keyword evidence="2" id="KW-1185">Reference proteome</keyword>
<accession>A0ABS4UKH5</accession>
<protein>
    <submittedName>
        <fullName evidence="1">Uncharacterized protein</fullName>
    </submittedName>
</protein>
<gene>
    <name evidence="1" type="ORF">JOF29_003208</name>
</gene>
<dbReference type="RefSeq" id="WP_209694933.1">
    <property type="nucleotide sequence ID" value="NZ_BAAAVU010000009.1"/>
</dbReference>
<dbReference type="Proteomes" id="UP000755585">
    <property type="component" value="Unassembled WGS sequence"/>
</dbReference>
<evidence type="ECO:0000313" key="2">
    <source>
        <dbReference type="Proteomes" id="UP000755585"/>
    </source>
</evidence>
<reference evidence="1 2" key="1">
    <citation type="submission" date="2021-03" db="EMBL/GenBank/DDBJ databases">
        <title>Sequencing the genomes of 1000 actinobacteria strains.</title>
        <authorList>
            <person name="Klenk H.-P."/>
        </authorList>
    </citation>
    <scope>NUCLEOTIDE SEQUENCE [LARGE SCALE GENOMIC DNA]</scope>
    <source>
        <strain evidence="1 2">DSM 18824</strain>
    </source>
</reference>
<proteinExistence type="predicted"/>
<organism evidence="1 2">
    <name type="scientific">Kribbella aluminosa</name>
    <dbReference type="NCBI Taxonomy" id="416017"/>
    <lineage>
        <taxon>Bacteria</taxon>
        <taxon>Bacillati</taxon>
        <taxon>Actinomycetota</taxon>
        <taxon>Actinomycetes</taxon>
        <taxon>Propionibacteriales</taxon>
        <taxon>Kribbellaceae</taxon>
        <taxon>Kribbella</taxon>
    </lineage>
</organism>
<dbReference type="EMBL" id="JAGINT010000001">
    <property type="protein sequence ID" value="MBP2352125.1"/>
    <property type="molecule type" value="Genomic_DNA"/>
</dbReference>
<evidence type="ECO:0000313" key="1">
    <source>
        <dbReference type="EMBL" id="MBP2352125.1"/>
    </source>
</evidence>
<name>A0ABS4UKH5_9ACTN</name>
<comment type="caution">
    <text evidence="1">The sequence shown here is derived from an EMBL/GenBank/DDBJ whole genome shotgun (WGS) entry which is preliminary data.</text>
</comment>
<sequence>MDFLQTALQLVLRDLRSTNGIALRLLDEPSSSDPEYESMVMLSSSKSRTGLLAPLDMEQPERVVHVADQVQEFVHEELNWLGLPVVWPECPEHPGSHPLTPILVADKPSWQCPRSGHTISAIGEL</sequence>